<dbReference type="SMART" id="SM00116">
    <property type="entry name" value="CBS"/>
    <property type="match status" value="2"/>
</dbReference>
<comment type="caution">
    <text evidence="4">The sequence shown here is derived from an EMBL/GenBank/DDBJ whole genome shotgun (WGS) entry which is preliminary data.</text>
</comment>
<dbReference type="SMART" id="SM00924">
    <property type="entry name" value="MgtE_N"/>
    <property type="match status" value="1"/>
</dbReference>
<dbReference type="InterPro" id="IPR000644">
    <property type="entry name" value="CBS_dom"/>
</dbReference>
<evidence type="ECO:0000256" key="1">
    <source>
        <dbReference type="PROSITE-ProRule" id="PRU00703"/>
    </source>
</evidence>
<dbReference type="PROSITE" id="PS51371">
    <property type="entry name" value="CBS"/>
    <property type="match status" value="2"/>
</dbReference>
<gene>
    <name evidence="4" type="ORF">E5334_00550</name>
</gene>
<evidence type="ECO:0000259" key="3">
    <source>
        <dbReference type="PROSITE" id="PS51371"/>
    </source>
</evidence>
<reference evidence="4 5" key="1">
    <citation type="submission" date="2019-04" db="EMBL/GenBank/DDBJ databases">
        <title>Microbes associate with the intestines of laboratory mice.</title>
        <authorList>
            <person name="Navarre W."/>
            <person name="Wong E."/>
            <person name="Huang K."/>
            <person name="Tropini C."/>
            <person name="Ng K."/>
            <person name="Yu B."/>
        </authorList>
    </citation>
    <scope>NUCLEOTIDE SEQUENCE [LARGE SCALE GENOMIC DNA]</scope>
    <source>
        <strain evidence="4 5">NM07_P-09</strain>
    </source>
</reference>
<feature type="transmembrane region" description="Helical" evidence="2">
    <location>
        <begin position="587"/>
        <end position="606"/>
    </location>
</feature>
<dbReference type="Gene3D" id="3.10.580.10">
    <property type="entry name" value="CBS-domain"/>
    <property type="match status" value="1"/>
</dbReference>
<dbReference type="GO" id="GO:0015095">
    <property type="term" value="F:magnesium ion transmembrane transporter activity"/>
    <property type="evidence" value="ECO:0007669"/>
    <property type="project" value="InterPro"/>
</dbReference>
<feature type="transmembrane region" description="Helical" evidence="2">
    <location>
        <begin position="549"/>
        <end position="567"/>
    </location>
</feature>
<evidence type="ECO:0000313" key="4">
    <source>
        <dbReference type="EMBL" id="TGY63045.1"/>
    </source>
</evidence>
<name>A0A4S2F2M9_9ACTN</name>
<feature type="transmembrane region" description="Helical" evidence="2">
    <location>
        <begin position="444"/>
        <end position="468"/>
    </location>
</feature>
<keyword evidence="2" id="KW-1133">Transmembrane helix</keyword>
<dbReference type="PANTHER" id="PTHR43773:SF1">
    <property type="entry name" value="MAGNESIUM TRANSPORTER MGTE"/>
    <property type="match status" value="1"/>
</dbReference>
<dbReference type="EMBL" id="SRYE01000001">
    <property type="protein sequence ID" value="TGY63045.1"/>
    <property type="molecule type" value="Genomic_DNA"/>
</dbReference>
<dbReference type="GO" id="GO:0016020">
    <property type="term" value="C:membrane"/>
    <property type="evidence" value="ECO:0007669"/>
    <property type="project" value="InterPro"/>
</dbReference>
<feature type="domain" description="CBS" evidence="3">
    <location>
        <begin position="295"/>
        <end position="359"/>
    </location>
</feature>
<keyword evidence="2" id="KW-0472">Membrane</keyword>
<proteinExistence type="predicted"/>
<sequence>MIYLSQMLGIPVLDSGGERIGVVNDLGIATGEVFPRVTSLAFQGPGKTPFMISWRKYVDSFDGDTVRLKVPSTDIRFSYLQPEEVLINRDLMNKQIVDTRGLRVVRVNDLKLSDSGSSQLRLLGAEVGARGILRNLSPTVERGVAKIAHTLGHDIPEKIIAWSYMDLLDRELSDVQLNISHKTLDDMHPADIADIIEQLDPRLRGQVFAQLDDAQAADAMAELDDDGMAAEIMDDMDVASASRMLSQMDPDDAADLVSELDYERAETLLRLMGVKEEKAIRQLLGYREDTAGRIMTSEFAALPPSATIADAIAKIRTMDEDDIETVNYIYVCDDDRHLLGVLTLRALLMESPDTQLSAIMETDVITANPDDDQEDVAEAISKYNLLAIPVVTETQQIVGIVTVDDALDVLEEEHEEDLQLAGGRSDSDTDKPTHDLRWLLGNQLWFFFWVCGVVAMAAAGSALGIQAAALAASVALPVCLLMADDMVSYTTGFFIEFDPDDEDSPSTSSFVFRGLGIACVYLALVMLLAIGIGGLFAPTAALDAVSAGFWASAGSALISYGTAPLYLHYLRQKDAHGEEVSRLSLRLLALTVSIVLFMAICLPALVMGA</sequence>
<organism evidence="4 5">
    <name type="scientific">Muricaecibacterium torontonense</name>
    <dbReference type="NCBI Taxonomy" id="3032871"/>
    <lineage>
        <taxon>Bacteria</taxon>
        <taxon>Bacillati</taxon>
        <taxon>Actinomycetota</taxon>
        <taxon>Coriobacteriia</taxon>
        <taxon>Coriobacteriales</taxon>
        <taxon>Atopobiaceae</taxon>
        <taxon>Muricaecibacterium</taxon>
    </lineage>
</organism>
<protein>
    <submittedName>
        <fullName evidence="4">CBS domain-containing protein</fullName>
    </submittedName>
</protein>
<dbReference type="PANTHER" id="PTHR43773">
    <property type="entry name" value="MAGNESIUM TRANSPORTER MGTE"/>
    <property type="match status" value="1"/>
</dbReference>
<dbReference type="Pfam" id="PF03448">
    <property type="entry name" value="MgtE_N"/>
    <property type="match status" value="1"/>
</dbReference>
<evidence type="ECO:0000256" key="2">
    <source>
        <dbReference type="SAM" id="Phobius"/>
    </source>
</evidence>
<feature type="transmembrane region" description="Helical" evidence="2">
    <location>
        <begin position="515"/>
        <end position="537"/>
    </location>
</feature>
<dbReference type="OrthoDB" id="9764830at2"/>
<dbReference type="SUPFAM" id="SSF158791">
    <property type="entry name" value="MgtE N-terminal domain-like"/>
    <property type="match status" value="1"/>
</dbReference>
<feature type="transmembrane region" description="Helical" evidence="2">
    <location>
        <begin position="474"/>
        <end position="495"/>
    </location>
</feature>
<dbReference type="Pfam" id="PF00571">
    <property type="entry name" value="CBS"/>
    <property type="match status" value="2"/>
</dbReference>
<dbReference type="InterPro" id="IPR006668">
    <property type="entry name" value="Mg_transptr_MgtE_intracell_dom"/>
</dbReference>
<dbReference type="Proteomes" id="UP000310263">
    <property type="component" value="Unassembled WGS sequence"/>
</dbReference>
<dbReference type="InterPro" id="IPR038076">
    <property type="entry name" value="MgtE_N_sf"/>
</dbReference>
<dbReference type="InterPro" id="IPR046342">
    <property type="entry name" value="CBS_dom_sf"/>
</dbReference>
<keyword evidence="2" id="KW-0812">Transmembrane</keyword>
<evidence type="ECO:0000313" key="5">
    <source>
        <dbReference type="Proteomes" id="UP000310263"/>
    </source>
</evidence>
<dbReference type="CDD" id="cd04606">
    <property type="entry name" value="CBS_pair_Mg_transporter"/>
    <property type="match status" value="1"/>
</dbReference>
<feature type="domain" description="CBS" evidence="3">
    <location>
        <begin position="360"/>
        <end position="416"/>
    </location>
</feature>
<dbReference type="AlphaFoldDB" id="A0A4S2F2M9"/>
<dbReference type="InterPro" id="IPR006669">
    <property type="entry name" value="MgtE_transporter"/>
</dbReference>
<dbReference type="SUPFAM" id="SSF54631">
    <property type="entry name" value="CBS-domain pair"/>
    <property type="match status" value="1"/>
</dbReference>
<accession>A0A4S2F2M9</accession>
<keyword evidence="1" id="KW-0129">CBS domain</keyword>
<dbReference type="RefSeq" id="WP_136011671.1">
    <property type="nucleotide sequence ID" value="NZ_SRYE01000001.1"/>
</dbReference>
<dbReference type="Gene3D" id="1.25.60.10">
    <property type="entry name" value="MgtE N-terminal domain-like"/>
    <property type="match status" value="1"/>
</dbReference>
<keyword evidence="5" id="KW-1185">Reference proteome</keyword>